<reference evidence="2" key="2">
    <citation type="submission" date="2018-03" db="EMBL/GenBank/DDBJ databases">
        <title>The Triticum urartu genome reveals the dynamic nature of wheat genome evolution.</title>
        <authorList>
            <person name="Ling H."/>
            <person name="Ma B."/>
            <person name="Shi X."/>
            <person name="Liu H."/>
            <person name="Dong L."/>
            <person name="Sun H."/>
            <person name="Cao Y."/>
            <person name="Gao Q."/>
            <person name="Zheng S."/>
            <person name="Li Y."/>
            <person name="Yu Y."/>
            <person name="Du H."/>
            <person name="Qi M."/>
            <person name="Li Y."/>
            <person name="Yu H."/>
            <person name="Cui Y."/>
            <person name="Wang N."/>
            <person name="Chen C."/>
            <person name="Wu H."/>
            <person name="Zhao Y."/>
            <person name="Zhang J."/>
            <person name="Li Y."/>
            <person name="Zhou W."/>
            <person name="Zhang B."/>
            <person name="Hu W."/>
            <person name="Eijk M."/>
            <person name="Tang J."/>
            <person name="Witsenboer H."/>
            <person name="Zhao S."/>
            <person name="Li Z."/>
            <person name="Zhang A."/>
            <person name="Wang D."/>
            <person name="Liang C."/>
        </authorList>
    </citation>
    <scope>NUCLEOTIDE SEQUENCE [LARGE SCALE GENOMIC DNA]</scope>
    <source>
        <strain evidence="2">cv. G1812</strain>
    </source>
</reference>
<dbReference type="Gramene" id="TuG1812G0400001740.01.T01">
    <property type="protein sequence ID" value="TuG1812G0400001740.01.T01.cds416770"/>
    <property type="gene ID" value="TuG1812G0400001740.01"/>
</dbReference>
<dbReference type="AlphaFoldDB" id="A0A8R7Q426"/>
<evidence type="ECO:0000313" key="3">
    <source>
        <dbReference type="Proteomes" id="UP000015106"/>
    </source>
</evidence>
<reference evidence="3" key="1">
    <citation type="journal article" date="2013" name="Nature">
        <title>Draft genome of the wheat A-genome progenitor Triticum urartu.</title>
        <authorList>
            <person name="Ling H.Q."/>
            <person name="Zhao S."/>
            <person name="Liu D."/>
            <person name="Wang J."/>
            <person name="Sun H."/>
            <person name="Zhang C."/>
            <person name="Fan H."/>
            <person name="Li D."/>
            <person name="Dong L."/>
            <person name="Tao Y."/>
            <person name="Gao C."/>
            <person name="Wu H."/>
            <person name="Li Y."/>
            <person name="Cui Y."/>
            <person name="Guo X."/>
            <person name="Zheng S."/>
            <person name="Wang B."/>
            <person name="Yu K."/>
            <person name="Liang Q."/>
            <person name="Yang W."/>
            <person name="Lou X."/>
            <person name="Chen J."/>
            <person name="Feng M."/>
            <person name="Jian J."/>
            <person name="Zhang X."/>
            <person name="Luo G."/>
            <person name="Jiang Y."/>
            <person name="Liu J."/>
            <person name="Wang Z."/>
            <person name="Sha Y."/>
            <person name="Zhang B."/>
            <person name="Wu H."/>
            <person name="Tang D."/>
            <person name="Shen Q."/>
            <person name="Xue P."/>
            <person name="Zou S."/>
            <person name="Wang X."/>
            <person name="Liu X."/>
            <person name="Wang F."/>
            <person name="Yang Y."/>
            <person name="An X."/>
            <person name="Dong Z."/>
            <person name="Zhang K."/>
            <person name="Zhang X."/>
            <person name="Luo M.C."/>
            <person name="Dvorak J."/>
            <person name="Tong Y."/>
            <person name="Wang J."/>
            <person name="Yang H."/>
            <person name="Li Z."/>
            <person name="Wang D."/>
            <person name="Zhang A."/>
            <person name="Wang J."/>
        </authorList>
    </citation>
    <scope>NUCLEOTIDE SEQUENCE</scope>
    <source>
        <strain evidence="3">cv. G1812</strain>
    </source>
</reference>
<dbReference type="Gramene" id="TuG1812G0400001740.01.T02">
    <property type="protein sequence ID" value="TuG1812G0400001740.01.T02.cds416770"/>
    <property type="gene ID" value="TuG1812G0400001740.01"/>
</dbReference>
<dbReference type="Gramene" id="TuG1812G0400001740.01.T07">
    <property type="protein sequence ID" value="TuG1812G0400001740.01.T07.cds416770"/>
    <property type="gene ID" value="TuG1812G0400001740.01"/>
</dbReference>
<dbReference type="EnsemblPlants" id="TuG1812G0400001740.01.T05">
    <property type="protein sequence ID" value="TuG1812G0400001740.01.T05.cds416770"/>
    <property type="gene ID" value="TuG1812G0400001740.01"/>
</dbReference>
<dbReference type="Gramene" id="TuG1812G0400001740.01.T04">
    <property type="protein sequence ID" value="TuG1812G0400001740.01.T04.cds416770"/>
    <property type="gene ID" value="TuG1812G0400001740.01"/>
</dbReference>
<dbReference type="Gramene" id="TuG1812G0400001740.01.T06">
    <property type="protein sequence ID" value="TuG1812G0400001740.01.T06.cds416770"/>
    <property type="gene ID" value="TuG1812G0400001740.01"/>
</dbReference>
<feature type="compositionally biased region" description="Polar residues" evidence="1">
    <location>
        <begin position="18"/>
        <end position="27"/>
    </location>
</feature>
<dbReference type="Gramene" id="TuG1812G0400001740.01.T05">
    <property type="protein sequence ID" value="TuG1812G0400001740.01.T05.cds416770"/>
    <property type="gene ID" value="TuG1812G0400001740.01"/>
</dbReference>
<name>A0A8R7Q426_TRIUA</name>
<dbReference type="Proteomes" id="UP000015106">
    <property type="component" value="Chromosome 4"/>
</dbReference>
<dbReference type="EnsemblPlants" id="TuG1812G0400001740.01.T01">
    <property type="protein sequence ID" value="TuG1812G0400001740.01.T01.cds416770"/>
    <property type="gene ID" value="TuG1812G0400001740.01"/>
</dbReference>
<dbReference type="EnsemblPlants" id="TuG1812G0400001740.01.T02">
    <property type="protein sequence ID" value="TuG1812G0400001740.01.T02.cds416770"/>
    <property type="gene ID" value="TuG1812G0400001740.01"/>
</dbReference>
<keyword evidence="3" id="KW-1185">Reference proteome</keyword>
<reference evidence="2" key="3">
    <citation type="submission" date="2022-06" db="UniProtKB">
        <authorList>
            <consortium name="EnsemblPlants"/>
        </authorList>
    </citation>
    <scope>IDENTIFICATION</scope>
</reference>
<feature type="region of interest" description="Disordered" evidence="1">
    <location>
        <begin position="1"/>
        <end position="30"/>
    </location>
</feature>
<dbReference type="EnsemblPlants" id="TuG1812G0400001740.01.T03">
    <property type="protein sequence ID" value="TuG1812G0400001740.01.T03.cds416770"/>
    <property type="gene ID" value="TuG1812G0400001740.01"/>
</dbReference>
<dbReference type="EnsemblPlants" id="TuG1812G0400001740.01.T04">
    <property type="protein sequence ID" value="TuG1812G0400001740.01.T04.cds416770"/>
    <property type="gene ID" value="TuG1812G0400001740.01"/>
</dbReference>
<dbReference type="Gramene" id="TuG1812G0400001740.01.T08">
    <property type="protein sequence ID" value="TuG1812G0400001740.01.T08.cds416770"/>
    <property type="gene ID" value="TuG1812G0400001740.01"/>
</dbReference>
<dbReference type="EnsemblPlants" id="TuG1812G0400001740.01.T08">
    <property type="protein sequence ID" value="TuG1812G0400001740.01.T08.cds416770"/>
    <property type="gene ID" value="TuG1812G0400001740.01"/>
</dbReference>
<accession>A0A8R7Q426</accession>
<proteinExistence type="predicted"/>
<sequence>YDRCLLPITDRSPPPTSPSHARSTPSSRPDIHHCVAADPNLCRRPRTSKPPHVHPTICFRIASGDGAAIPFRRRRRSRPGSDGDPLLDMHILSYARLAFIPALISSLRHRRSLRSFPPQSDLTKRVPDPAGEPPYSLHIGGPAPHATGAAATSCLTTLCRDSAPKRHSRMQP</sequence>
<evidence type="ECO:0000313" key="2">
    <source>
        <dbReference type="EnsemblPlants" id="TuG1812G0400001740.01.T01.cds416770"/>
    </source>
</evidence>
<dbReference type="EnsemblPlants" id="TuG1812G0400001740.01.T06">
    <property type="protein sequence ID" value="TuG1812G0400001740.01.T06.cds416770"/>
    <property type="gene ID" value="TuG1812G0400001740.01"/>
</dbReference>
<dbReference type="EnsemblPlants" id="TuG1812G0400001740.01.T07">
    <property type="protein sequence ID" value="TuG1812G0400001740.01.T07.cds416770"/>
    <property type="gene ID" value="TuG1812G0400001740.01"/>
</dbReference>
<protein>
    <submittedName>
        <fullName evidence="2">Uncharacterized protein</fullName>
    </submittedName>
</protein>
<evidence type="ECO:0000256" key="1">
    <source>
        <dbReference type="SAM" id="MobiDB-lite"/>
    </source>
</evidence>
<organism evidence="2 3">
    <name type="scientific">Triticum urartu</name>
    <name type="common">Red wild einkorn</name>
    <name type="synonym">Crithodium urartu</name>
    <dbReference type="NCBI Taxonomy" id="4572"/>
    <lineage>
        <taxon>Eukaryota</taxon>
        <taxon>Viridiplantae</taxon>
        <taxon>Streptophyta</taxon>
        <taxon>Embryophyta</taxon>
        <taxon>Tracheophyta</taxon>
        <taxon>Spermatophyta</taxon>
        <taxon>Magnoliopsida</taxon>
        <taxon>Liliopsida</taxon>
        <taxon>Poales</taxon>
        <taxon>Poaceae</taxon>
        <taxon>BOP clade</taxon>
        <taxon>Pooideae</taxon>
        <taxon>Triticodae</taxon>
        <taxon>Triticeae</taxon>
        <taxon>Triticinae</taxon>
        <taxon>Triticum</taxon>
    </lineage>
</organism>
<dbReference type="Gramene" id="TuG1812G0400001740.01.T03">
    <property type="protein sequence ID" value="TuG1812G0400001740.01.T03.cds416770"/>
    <property type="gene ID" value="TuG1812G0400001740.01"/>
</dbReference>